<sequence length="246" mass="26877">MSDSLSPSSSKIGLIWLVIAAAATVLLWQFPWGTYILYPFSILATWFHEMGHGLTAALLGGNFHQLALYRDGSGVAMTSVSFLGRLGQGFVAMGGPLGPAVAGGFFIISSRRFKTAHWCLMGLGCLMLISVLLWIRTLFGVVAIALWGLFILGISLKTPKSIQAFFLQFMGMQALVSTYHQKEYLFGSPSVNVNGSNLVSDTGIIAHYLFLPHWFWAAFILILSALIFGWSLRIAYGSTDESDRPV</sequence>
<dbReference type="Pfam" id="PF13398">
    <property type="entry name" value="Peptidase_M50B"/>
    <property type="match status" value="1"/>
</dbReference>
<feature type="transmembrane region" description="Helical" evidence="1">
    <location>
        <begin position="12"/>
        <end position="30"/>
    </location>
</feature>
<evidence type="ECO:0000313" key="2">
    <source>
        <dbReference type="EMBL" id="QIZ71331.1"/>
    </source>
</evidence>
<proteinExistence type="predicted"/>
<dbReference type="InterPro" id="IPR049500">
    <property type="entry name" value="Peptidase_M50B-like"/>
</dbReference>
<keyword evidence="1" id="KW-0812">Transmembrane</keyword>
<evidence type="ECO:0000256" key="1">
    <source>
        <dbReference type="SAM" id="Phobius"/>
    </source>
</evidence>
<feature type="transmembrane region" description="Helical" evidence="1">
    <location>
        <begin position="216"/>
        <end position="236"/>
    </location>
</feature>
<feature type="transmembrane region" description="Helical" evidence="1">
    <location>
        <begin position="90"/>
        <end position="109"/>
    </location>
</feature>
<feature type="transmembrane region" description="Helical" evidence="1">
    <location>
        <begin position="115"/>
        <end position="133"/>
    </location>
</feature>
<feature type="transmembrane region" description="Helical" evidence="1">
    <location>
        <begin position="138"/>
        <end position="156"/>
    </location>
</feature>
<protein>
    <submittedName>
        <fullName evidence="2">M50 family metallopeptidase</fullName>
    </submittedName>
</protein>
<name>A0A6H1TXN4_9CYAN</name>
<dbReference type="AlphaFoldDB" id="A0A6H1TXN4"/>
<dbReference type="KEGG" id="oxy:HCG48_12665"/>
<dbReference type="EMBL" id="CP051167">
    <property type="protein sequence ID" value="QIZ71331.1"/>
    <property type="molecule type" value="Genomic_DNA"/>
</dbReference>
<evidence type="ECO:0000313" key="3">
    <source>
        <dbReference type="Proteomes" id="UP000500857"/>
    </source>
</evidence>
<organism evidence="2 3">
    <name type="scientific">Oxynema aestuarii AP17</name>
    <dbReference type="NCBI Taxonomy" id="2064643"/>
    <lineage>
        <taxon>Bacteria</taxon>
        <taxon>Bacillati</taxon>
        <taxon>Cyanobacteriota</taxon>
        <taxon>Cyanophyceae</taxon>
        <taxon>Oscillatoriophycideae</taxon>
        <taxon>Oscillatoriales</taxon>
        <taxon>Oscillatoriaceae</taxon>
        <taxon>Oxynema</taxon>
        <taxon>Oxynema aestuarii</taxon>
    </lineage>
</organism>
<dbReference type="RefSeq" id="WP_168569484.1">
    <property type="nucleotide sequence ID" value="NZ_CP051167.1"/>
</dbReference>
<reference evidence="2 3" key="1">
    <citation type="submission" date="2020-04" db="EMBL/GenBank/DDBJ databases">
        <authorList>
            <person name="Basu S."/>
            <person name="Maruthanayagam V."/>
            <person name="Chakraborty S."/>
            <person name="Pramanik A."/>
            <person name="Mukherjee J."/>
            <person name="Brink B."/>
        </authorList>
    </citation>
    <scope>NUCLEOTIDE SEQUENCE [LARGE SCALE GENOMIC DNA]</scope>
    <source>
        <strain evidence="2 3">AP17</strain>
    </source>
</reference>
<keyword evidence="3" id="KW-1185">Reference proteome</keyword>
<accession>A0A6H1TXN4</accession>
<gene>
    <name evidence="2" type="ORF">HCG48_12665</name>
</gene>
<dbReference type="Proteomes" id="UP000500857">
    <property type="component" value="Chromosome"/>
</dbReference>
<keyword evidence="1" id="KW-0472">Membrane</keyword>
<keyword evidence="1" id="KW-1133">Transmembrane helix</keyword>